<dbReference type="Proteomes" id="UP000278416">
    <property type="component" value="Segment"/>
</dbReference>
<dbReference type="EMBL" id="MH744419">
    <property type="protein sequence ID" value="AYD81527.1"/>
    <property type="molecule type" value="Genomic_DNA"/>
</dbReference>
<protein>
    <submittedName>
        <fullName evidence="1">Uncharacterized protein</fullName>
    </submittedName>
</protein>
<accession>A0A386K908</accession>
<dbReference type="RefSeq" id="YP_009881706.1">
    <property type="nucleotide sequence ID" value="NC_049442.1"/>
</dbReference>
<evidence type="ECO:0000313" key="1">
    <source>
        <dbReference type="EMBL" id="AYD81527.1"/>
    </source>
</evidence>
<gene>
    <name evidence="1" type="primary">33</name>
    <name evidence="1" type="ORF">KBurrousTX_33</name>
</gene>
<evidence type="ECO:0000313" key="2">
    <source>
        <dbReference type="Proteomes" id="UP000278416"/>
    </source>
</evidence>
<organism evidence="1 2">
    <name type="scientific">Arthrobacter phage KBurrousTX</name>
    <dbReference type="NCBI Taxonomy" id="2315608"/>
    <lineage>
        <taxon>Viruses</taxon>
        <taxon>Duplodnaviria</taxon>
        <taxon>Heunggongvirae</taxon>
        <taxon>Uroviricota</taxon>
        <taxon>Caudoviricetes</taxon>
        <taxon>Klausavirus</taxon>
        <taxon>Klausavirus kburrousTX</taxon>
    </lineage>
</organism>
<dbReference type="GeneID" id="55810979"/>
<keyword evidence="2" id="KW-1185">Reference proteome</keyword>
<sequence>MTTTTDPKFPDVEVQLTGEDGNAFFIVARVRKALERAGHREEAKQFFDQALKGTYDELIQTCMEWVTVH</sequence>
<name>A0A386K908_9CAUD</name>
<proteinExistence type="predicted"/>
<reference evidence="1 2" key="1">
    <citation type="submission" date="2018-08" db="EMBL/GenBank/DDBJ databases">
        <authorList>
            <person name="Edupali M."/>
            <person name="Eltaeb M."/>
            <person name="Griswold I."/>
            <person name="Han P."/>
            <person name="Iszauk E."/>
            <person name="Joshi S."/>
            <person name="Kim Y."/>
            <person name="Krakopolsky K."/>
            <person name="Kubyshko V."/>
            <person name="Lee J."/>
            <person name="Lee N.Y."/>
            <person name="Lumaj G."/>
            <person name="Muskovitz J."/>
            <person name="Ning J."/>
            <person name="Noll E."/>
            <person name="Persaud B."/>
            <person name="Shankar N."/>
            <person name="Shim K."/>
            <person name="Srinivasan C."/>
            <person name="Yoon I."/>
            <person name="Zhang S."/>
            <person name="Ziausyte U."/>
            <person name="Jarvik J.W."/>
            <person name="Mcguier N."/>
            <person name="Lopez A.J."/>
            <person name="Garlena R.A."/>
            <person name="Russell D.A."/>
            <person name="Pope W.H."/>
            <person name="Jacobs-Sera D."/>
            <person name="Hatfull G.F."/>
        </authorList>
    </citation>
    <scope>NUCLEOTIDE SEQUENCE [LARGE SCALE GENOMIC DNA]</scope>
</reference>
<dbReference type="KEGG" id="vg:55810979"/>